<keyword evidence="1" id="KW-0812">Transmembrane</keyword>
<protein>
    <submittedName>
        <fullName evidence="3">Uncharacterized protein</fullName>
    </submittedName>
</protein>
<keyword evidence="1" id="KW-0472">Membrane</keyword>
<proteinExistence type="predicted"/>
<feature type="transmembrane region" description="Helical" evidence="1">
    <location>
        <begin position="69"/>
        <end position="87"/>
    </location>
</feature>
<dbReference type="AlphaFoldDB" id="A0A915K2D8"/>
<dbReference type="WBParaSite" id="nRc.2.0.1.t32859-RA">
    <property type="protein sequence ID" value="nRc.2.0.1.t32859-RA"/>
    <property type="gene ID" value="nRc.2.0.1.g32859"/>
</dbReference>
<dbReference type="Proteomes" id="UP000887565">
    <property type="component" value="Unplaced"/>
</dbReference>
<evidence type="ECO:0000313" key="3">
    <source>
        <dbReference type="WBParaSite" id="nRc.2.0.1.t32859-RA"/>
    </source>
</evidence>
<evidence type="ECO:0000256" key="1">
    <source>
        <dbReference type="SAM" id="Phobius"/>
    </source>
</evidence>
<accession>A0A915K2D8</accession>
<evidence type="ECO:0000313" key="2">
    <source>
        <dbReference type="Proteomes" id="UP000887565"/>
    </source>
</evidence>
<keyword evidence="1" id="KW-1133">Transmembrane helix</keyword>
<organism evidence="2 3">
    <name type="scientific">Romanomermis culicivorax</name>
    <name type="common">Nematode worm</name>
    <dbReference type="NCBI Taxonomy" id="13658"/>
    <lineage>
        <taxon>Eukaryota</taxon>
        <taxon>Metazoa</taxon>
        <taxon>Ecdysozoa</taxon>
        <taxon>Nematoda</taxon>
        <taxon>Enoplea</taxon>
        <taxon>Dorylaimia</taxon>
        <taxon>Mermithida</taxon>
        <taxon>Mermithoidea</taxon>
        <taxon>Mermithidae</taxon>
        <taxon>Romanomermis</taxon>
    </lineage>
</organism>
<sequence length="98" mass="11307">MVKQGTVTTRFVKHFNRRSEQCTTEWHQLNGLNKKASKLDMLFSIWVMGRKSMLDPDIYLLMDYVRRPILFMSSMVVTGIAITVALAKRELGTKEQLG</sequence>
<keyword evidence="2" id="KW-1185">Reference proteome</keyword>
<name>A0A915K2D8_ROMCU</name>
<reference evidence="3" key="1">
    <citation type="submission" date="2022-11" db="UniProtKB">
        <authorList>
            <consortium name="WormBaseParasite"/>
        </authorList>
    </citation>
    <scope>IDENTIFICATION</scope>
</reference>